<dbReference type="EMBL" id="CAMXCT010000096">
    <property type="protein sequence ID" value="CAI3973763.1"/>
    <property type="molecule type" value="Genomic_DNA"/>
</dbReference>
<dbReference type="EMBL" id="CAMXCT020000096">
    <property type="protein sequence ID" value="CAL1127138.1"/>
    <property type="molecule type" value="Genomic_DNA"/>
</dbReference>
<reference evidence="2 3" key="2">
    <citation type="submission" date="2024-05" db="EMBL/GenBank/DDBJ databases">
        <authorList>
            <person name="Chen Y."/>
            <person name="Shah S."/>
            <person name="Dougan E. K."/>
            <person name="Thang M."/>
            <person name="Chan C."/>
        </authorList>
    </citation>
    <scope>NUCLEOTIDE SEQUENCE [LARGE SCALE GENOMIC DNA]</scope>
</reference>
<evidence type="ECO:0000313" key="3">
    <source>
        <dbReference type="Proteomes" id="UP001152797"/>
    </source>
</evidence>
<proteinExistence type="predicted"/>
<dbReference type="Proteomes" id="UP001152797">
    <property type="component" value="Unassembled WGS sequence"/>
</dbReference>
<dbReference type="AlphaFoldDB" id="A0A9P1BJU1"/>
<dbReference type="EMBL" id="CAMXCT030000096">
    <property type="protein sequence ID" value="CAL4761075.1"/>
    <property type="molecule type" value="Genomic_DNA"/>
</dbReference>
<accession>A0A9P1BJU1</accession>
<reference evidence="1" key="1">
    <citation type="submission" date="2022-10" db="EMBL/GenBank/DDBJ databases">
        <authorList>
            <person name="Chen Y."/>
            <person name="Dougan E. K."/>
            <person name="Chan C."/>
            <person name="Rhodes N."/>
            <person name="Thang M."/>
        </authorList>
    </citation>
    <scope>NUCLEOTIDE SEQUENCE</scope>
</reference>
<protein>
    <submittedName>
        <fullName evidence="1">Uncharacterized protein</fullName>
    </submittedName>
</protein>
<name>A0A9P1BJU1_9DINO</name>
<evidence type="ECO:0000313" key="2">
    <source>
        <dbReference type="EMBL" id="CAL4761075.1"/>
    </source>
</evidence>
<evidence type="ECO:0000313" key="1">
    <source>
        <dbReference type="EMBL" id="CAI3973763.1"/>
    </source>
</evidence>
<comment type="caution">
    <text evidence="1">The sequence shown here is derived from an EMBL/GenBank/DDBJ whole genome shotgun (WGS) entry which is preliminary data.</text>
</comment>
<organism evidence="1">
    <name type="scientific">Cladocopium goreaui</name>
    <dbReference type="NCBI Taxonomy" id="2562237"/>
    <lineage>
        <taxon>Eukaryota</taxon>
        <taxon>Sar</taxon>
        <taxon>Alveolata</taxon>
        <taxon>Dinophyceae</taxon>
        <taxon>Suessiales</taxon>
        <taxon>Symbiodiniaceae</taxon>
        <taxon>Cladocopium</taxon>
    </lineage>
</organism>
<gene>
    <name evidence="1" type="ORF">C1SCF055_LOCUS2225</name>
</gene>
<sequence>MIISSYQRFCPVTYEAVRSARLGKRLLEIVAQWLRSFFCAGFDPKCQSLQSLSNFWMRYCRVHQSDLYRLLVASNTKTLAELESLASIKVRKEFFLQMNSRCRYGPQMIWWHFL</sequence>
<keyword evidence="3" id="KW-1185">Reference proteome</keyword>